<evidence type="ECO:0000256" key="6">
    <source>
        <dbReference type="ARBA" id="ARBA00023136"/>
    </source>
</evidence>
<feature type="region of interest" description="Disordered" evidence="8">
    <location>
        <begin position="1"/>
        <end position="27"/>
    </location>
</feature>
<dbReference type="SUPFAM" id="SSF161098">
    <property type="entry name" value="MetI-like"/>
    <property type="match status" value="1"/>
</dbReference>
<evidence type="ECO:0000256" key="2">
    <source>
        <dbReference type="ARBA" id="ARBA00022448"/>
    </source>
</evidence>
<proteinExistence type="inferred from homology"/>
<feature type="transmembrane region" description="Helical" evidence="7">
    <location>
        <begin position="131"/>
        <end position="149"/>
    </location>
</feature>
<evidence type="ECO:0000256" key="4">
    <source>
        <dbReference type="ARBA" id="ARBA00022692"/>
    </source>
</evidence>
<dbReference type="GO" id="GO:0010438">
    <property type="term" value="P:cellular response to sulfur starvation"/>
    <property type="evidence" value="ECO:0007669"/>
    <property type="project" value="TreeGrafter"/>
</dbReference>
<accession>A0A2D6YHI5</accession>
<dbReference type="FunFam" id="1.10.3720.10:FF:000003">
    <property type="entry name" value="Aliphatic sulfonate ABC transporter permease"/>
    <property type="match status" value="1"/>
</dbReference>
<dbReference type="PROSITE" id="PS50928">
    <property type="entry name" value="ABC_TM1"/>
    <property type="match status" value="1"/>
</dbReference>
<sequence length="286" mass="31838">MNKESLLPTTPPDQQFQWSGGKETIESPNRWKKTGETWLIGLLLPVTLTLGWEIAVVQGWSSDRLLPTVSTILNTLWDLVQSGELPNHIANTLQRVFLGFVFGTLTGTVLGSLSGYWPLVRRLLDPTLQALRSIPSIAWVPMFILWFGIFETSKVVLIAVGVFFPIYLSLSDALRSVDRKLVEVGQSFRFQHHELILRILLPATLPTYLVSLRTGLGLGWMFVVAAEFMGAEYGLGYLLIDGQQTGRPAVILGAIVIFALLGKLTDWLVALLARCWLSWQDGFQTG</sequence>
<evidence type="ECO:0000313" key="10">
    <source>
        <dbReference type="EMBL" id="MAH62624.1"/>
    </source>
</evidence>
<keyword evidence="5 7" id="KW-1133">Transmembrane helix</keyword>
<feature type="transmembrane region" description="Helical" evidence="7">
    <location>
        <begin position="195"/>
        <end position="212"/>
    </location>
</feature>
<comment type="subcellular location">
    <subcellularLocation>
        <location evidence="1 7">Cell membrane</location>
        <topology evidence="1 7">Multi-pass membrane protein</topology>
    </subcellularLocation>
</comment>
<evidence type="ECO:0000256" key="5">
    <source>
        <dbReference type="ARBA" id="ARBA00022989"/>
    </source>
</evidence>
<dbReference type="PANTHER" id="PTHR30151:SF39">
    <property type="entry name" value="ABC TRANSPORTER PERMEASE PROTEIN"/>
    <property type="match status" value="1"/>
</dbReference>
<evidence type="ECO:0000256" key="7">
    <source>
        <dbReference type="RuleBase" id="RU363032"/>
    </source>
</evidence>
<name>A0A2D6YHI5_9DELT</name>
<dbReference type="GO" id="GO:0042918">
    <property type="term" value="P:alkanesulfonate transmembrane transport"/>
    <property type="evidence" value="ECO:0007669"/>
    <property type="project" value="UniProtKB-ARBA"/>
</dbReference>
<dbReference type="EMBL" id="NZEX01000042">
    <property type="protein sequence ID" value="MAH62624.1"/>
    <property type="molecule type" value="Genomic_DNA"/>
</dbReference>
<evidence type="ECO:0000256" key="1">
    <source>
        <dbReference type="ARBA" id="ARBA00004651"/>
    </source>
</evidence>
<dbReference type="InterPro" id="IPR035906">
    <property type="entry name" value="MetI-like_sf"/>
</dbReference>
<reference evidence="11" key="1">
    <citation type="submission" date="2017-09" db="EMBL/GenBank/DDBJ databases">
        <title>The Reconstruction of 2,631 Draft Metagenome-Assembled Genomes from the Global Oceans.</title>
        <authorList>
            <person name="Tully B.J."/>
            <person name="Graham E.D."/>
            <person name="Heidelberg J.F."/>
        </authorList>
    </citation>
    <scope>NUCLEOTIDE SEQUENCE [LARGE SCALE GENOMIC DNA]</scope>
</reference>
<organism evidence="10 11">
    <name type="scientific">SAR324 cluster bacterium</name>
    <dbReference type="NCBI Taxonomy" id="2024889"/>
    <lineage>
        <taxon>Bacteria</taxon>
        <taxon>Deltaproteobacteria</taxon>
        <taxon>SAR324 cluster</taxon>
    </lineage>
</organism>
<keyword evidence="6 7" id="KW-0472">Membrane</keyword>
<feature type="transmembrane region" description="Helical" evidence="7">
    <location>
        <begin position="155"/>
        <end position="174"/>
    </location>
</feature>
<dbReference type="Proteomes" id="UP000226525">
    <property type="component" value="Unassembled WGS sequence"/>
</dbReference>
<evidence type="ECO:0000313" key="11">
    <source>
        <dbReference type="Proteomes" id="UP000226525"/>
    </source>
</evidence>
<evidence type="ECO:0000256" key="8">
    <source>
        <dbReference type="SAM" id="MobiDB-lite"/>
    </source>
</evidence>
<protein>
    <submittedName>
        <fullName evidence="10">ABC transporter permease</fullName>
    </submittedName>
</protein>
<feature type="transmembrane region" description="Helical" evidence="7">
    <location>
        <begin position="96"/>
        <end position="119"/>
    </location>
</feature>
<keyword evidence="4 7" id="KW-0812">Transmembrane</keyword>
<comment type="similarity">
    <text evidence="7">Belongs to the binding-protein-dependent transport system permease family.</text>
</comment>
<evidence type="ECO:0000256" key="3">
    <source>
        <dbReference type="ARBA" id="ARBA00022475"/>
    </source>
</evidence>
<feature type="transmembrane region" description="Helical" evidence="7">
    <location>
        <begin position="38"/>
        <end position="60"/>
    </location>
</feature>
<dbReference type="Gene3D" id="1.10.3720.10">
    <property type="entry name" value="MetI-like"/>
    <property type="match status" value="1"/>
</dbReference>
<dbReference type="Pfam" id="PF00528">
    <property type="entry name" value="BPD_transp_1"/>
    <property type="match status" value="1"/>
</dbReference>
<gene>
    <name evidence="10" type="ORF">CMN54_04080</name>
</gene>
<feature type="transmembrane region" description="Helical" evidence="7">
    <location>
        <begin position="218"/>
        <end position="240"/>
    </location>
</feature>
<dbReference type="CDD" id="cd06261">
    <property type="entry name" value="TM_PBP2"/>
    <property type="match status" value="1"/>
</dbReference>
<dbReference type="InterPro" id="IPR000515">
    <property type="entry name" value="MetI-like"/>
</dbReference>
<dbReference type="PANTHER" id="PTHR30151">
    <property type="entry name" value="ALKANE SULFONATE ABC TRANSPORTER-RELATED, MEMBRANE SUBUNIT"/>
    <property type="match status" value="1"/>
</dbReference>
<keyword evidence="2 7" id="KW-0813">Transport</keyword>
<feature type="transmembrane region" description="Helical" evidence="7">
    <location>
        <begin position="249"/>
        <end position="273"/>
    </location>
</feature>
<comment type="caution">
    <text evidence="10">The sequence shown here is derived from an EMBL/GenBank/DDBJ whole genome shotgun (WGS) entry which is preliminary data.</text>
</comment>
<evidence type="ECO:0000259" key="9">
    <source>
        <dbReference type="PROSITE" id="PS50928"/>
    </source>
</evidence>
<dbReference type="GO" id="GO:0005886">
    <property type="term" value="C:plasma membrane"/>
    <property type="evidence" value="ECO:0007669"/>
    <property type="project" value="UniProtKB-SubCell"/>
</dbReference>
<keyword evidence="3" id="KW-1003">Cell membrane</keyword>
<dbReference type="AlphaFoldDB" id="A0A2D6YHI5"/>
<feature type="domain" description="ABC transmembrane type-1" evidence="9">
    <location>
        <begin position="89"/>
        <end position="273"/>
    </location>
</feature>